<proteinExistence type="predicted"/>
<dbReference type="AlphaFoldDB" id="A0A212J4A1"/>
<reference evidence="4" key="1">
    <citation type="submission" date="2016-04" db="EMBL/GenBank/DDBJ databases">
        <authorList>
            <person name="Evans L.H."/>
            <person name="Alamgir A."/>
            <person name="Owens N."/>
            <person name="Weber N.D."/>
            <person name="Virtaneva K."/>
            <person name="Barbian K."/>
            <person name="Babar A."/>
            <person name="Rosenke K."/>
        </authorList>
    </citation>
    <scope>NUCLEOTIDE SEQUENCE</scope>
    <source>
        <strain evidence="4">86</strain>
    </source>
</reference>
<evidence type="ECO:0000256" key="1">
    <source>
        <dbReference type="ARBA" id="ARBA00022679"/>
    </source>
</evidence>
<dbReference type="InterPro" id="IPR000182">
    <property type="entry name" value="GNAT_dom"/>
</dbReference>
<protein>
    <submittedName>
        <fullName evidence="4">Ribosomal-protein-alanine acetyltransferase</fullName>
    </submittedName>
</protein>
<dbReference type="InterPro" id="IPR006464">
    <property type="entry name" value="AcTrfase_RimI/Ard1"/>
</dbReference>
<evidence type="ECO:0000259" key="3">
    <source>
        <dbReference type="PROSITE" id="PS51186"/>
    </source>
</evidence>
<accession>A0A212J4A1</accession>
<keyword evidence="2" id="KW-0012">Acyltransferase</keyword>
<name>A0A212J4A1_9DELT</name>
<dbReference type="EMBL" id="FLUQ01000001">
    <property type="protein sequence ID" value="SBV94278.1"/>
    <property type="molecule type" value="Genomic_DNA"/>
</dbReference>
<dbReference type="GO" id="GO:0008080">
    <property type="term" value="F:N-acetyltransferase activity"/>
    <property type="evidence" value="ECO:0007669"/>
    <property type="project" value="InterPro"/>
</dbReference>
<dbReference type="Pfam" id="PF00583">
    <property type="entry name" value="Acetyltransf_1"/>
    <property type="match status" value="1"/>
</dbReference>
<sequence length="156" mass="16675">MMKTSGLLYRQLTEDDLDAVAALETACFPTPWTADQYRAILRQGGCTLFGAFRGDALAGYIAVSVQHSIGEMEVYNIAVAAPFRCLGIGKKLLRLALEAAARLGVTQAILEVRVSNAPALALYHALGFSQVGVRSGYYHDTGEDALVLARSLAPAE</sequence>
<evidence type="ECO:0000313" key="4">
    <source>
        <dbReference type="EMBL" id="SBV94278.1"/>
    </source>
</evidence>
<dbReference type="NCBIfam" id="TIGR01575">
    <property type="entry name" value="rimI"/>
    <property type="match status" value="1"/>
</dbReference>
<organism evidence="4">
    <name type="scientific">uncultured delta proteobacterium</name>
    <dbReference type="NCBI Taxonomy" id="34034"/>
    <lineage>
        <taxon>Bacteria</taxon>
        <taxon>Deltaproteobacteria</taxon>
        <taxon>environmental samples</taxon>
    </lineage>
</organism>
<evidence type="ECO:0000256" key="2">
    <source>
        <dbReference type="ARBA" id="ARBA00023315"/>
    </source>
</evidence>
<feature type="domain" description="N-acetyltransferase" evidence="3">
    <location>
        <begin position="7"/>
        <end position="153"/>
    </location>
</feature>
<dbReference type="InterPro" id="IPR016181">
    <property type="entry name" value="Acyl_CoA_acyltransferase"/>
</dbReference>
<keyword evidence="1 4" id="KW-0808">Transferase</keyword>
<dbReference type="Gene3D" id="3.40.630.30">
    <property type="match status" value="1"/>
</dbReference>
<gene>
    <name evidence="4" type="ORF">KL86DPRO_10671</name>
</gene>
<dbReference type="InterPro" id="IPR051556">
    <property type="entry name" value="N-term/lysine_N-AcTrnsfr"/>
</dbReference>
<dbReference type="PROSITE" id="PS51186">
    <property type="entry name" value="GNAT"/>
    <property type="match status" value="1"/>
</dbReference>
<dbReference type="PANTHER" id="PTHR42919:SF8">
    <property type="entry name" value="N-ALPHA-ACETYLTRANSFERASE 50"/>
    <property type="match status" value="1"/>
</dbReference>
<dbReference type="PANTHER" id="PTHR42919">
    <property type="entry name" value="N-ALPHA-ACETYLTRANSFERASE"/>
    <property type="match status" value="1"/>
</dbReference>
<dbReference type="SUPFAM" id="SSF55729">
    <property type="entry name" value="Acyl-CoA N-acyltransferases (Nat)"/>
    <property type="match status" value="1"/>
</dbReference>